<accession>A0A386WP36</accession>
<evidence type="ECO:0000313" key="2">
    <source>
        <dbReference type="EMBL" id="AYF29813.1"/>
    </source>
</evidence>
<dbReference type="RefSeq" id="WP_120571679.1">
    <property type="nucleotide sequence ID" value="NZ_CP024087.1"/>
</dbReference>
<dbReference type="EMBL" id="CP024087">
    <property type="protein sequence ID" value="AYF29813.1"/>
    <property type="molecule type" value="Genomic_DNA"/>
</dbReference>
<reference evidence="2 3" key="1">
    <citation type="submission" date="2017-10" db="EMBL/GenBank/DDBJ databases">
        <title>Integration of genomic and chemical information greatly accelerates assignment of the full stereostructure of myelolactone, a potent inhibitor of myeloma from a marine-derived Micromonospora.</title>
        <authorList>
            <person name="Kim M.C."/>
            <person name="Machado H."/>
            <person name="Jensen P.R."/>
            <person name="Fenical W."/>
        </authorList>
    </citation>
    <scope>NUCLEOTIDE SEQUENCE [LARGE SCALE GENOMIC DNA]</scope>
    <source>
        <strain evidence="2 3">CNY-010</strain>
    </source>
</reference>
<organism evidence="2 3">
    <name type="scientific">Micromonospora tulbaghiae</name>
    <dbReference type="NCBI Taxonomy" id="479978"/>
    <lineage>
        <taxon>Bacteria</taxon>
        <taxon>Bacillati</taxon>
        <taxon>Actinomycetota</taxon>
        <taxon>Actinomycetes</taxon>
        <taxon>Micromonosporales</taxon>
        <taxon>Micromonosporaceae</taxon>
        <taxon>Micromonospora</taxon>
    </lineage>
</organism>
<keyword evidence="1" id="KW-0472">Membrane</keyword>
<dbReference type="NCBIfam" id="NF038403">
    <property type="entry name" value="perm_prefix_1"/>
    <property type="match status" value="1"/>
</dbReference>
<keyword evidence="1" id="KW-1133">Transmembrane helix</keyword>
<dbReference type="KEGG" id="mtua:CSH63_20515"/>
<protein>
    <recommendedName>
        <fullName evidence="4">LigA protein</fullName>
    </recommendedName>
</protein>
<evidence type="ECO:0000313" key="3">
    <source>
        <dbReference type="Proteomes" id="UP000267804"/>
    </source>
</evidence>
<evidence type="ECO:0000256" key="1">
    <source>
        <dbReference type="SAM" id="Phobius"/>
    </source>
</evidence>
<keyword evidence="1" id="KW-0812">Transmembrane</keyword>
<dbReference type="Proteomes" id="UP000267804">
    <property type="component" value="Chromosome"/>
</dbReference>
<feature type="transmembrane region" description="Helical" evidence="1">
    <location>
        <begin position="124"/>
        <end position="148"/>
    </location>
</feature>
<evidence type="ECO:0008006" key="4">
    <source>
        <dbReference type="Google" id="ProtNLM"/>
    </source>
</evidence>
<feature type="transmembrane region" description="Helical" evidence="1">
    <location>
        <begin position="197"/>
        <end position="215"/>
    </location>
</feature>
<proteinExistence type="predicted"/>
<sequence>MLVHEEAVVDRRLHELSARLHGPNRLKADLLAEARHALEDAVEAYRDGGLPRAEAQRRAVAEFGSDAQLVPGFQAELAVGALRGLALRTLVVAVVLIAAGDLTWQGSSWSGGPPPPQSYLLLSASLNGIWGVVAALALIALLVGPLAAKWGSPWLVRSARLIGLGLTGSLLLGAVAGGALFGWSIGLWDAALTWPPLIIGMVVVSAAWFALARAARCWVLADRRLAS</sequence>
<gene>
    <name evidence="2" type="ORF">CSH63_20515</name>
</gene>
<dbReference type="AlphaFoldDB" id="A0A386WP36"/>
<name>A0A386WP36_9ACTN</name>
<dbReference type="InterPro" id="IPR047928">
    <property type="entry name" value="Perm_prefix_1"/>
</dbReference>
<feature type="transmembrane region" description="Helical" evidence="1">
    <location>
        <begin position="160"/>
        <end position="185"/>
    </location>
</feature>
<feature type="transmembrane region" description="Helical" evidence="1">
    <location>
        <begin position="85"/>
        <end position="104"/>
    </location>
</feature>